<sequence>VNLDIQKDILQTMINMIGTKKQIKRNKKSKVVLPKYSALKPCQKGISISSKSLTSLYQYINNEIGLPYILTSRLSQDCLENCLSRIRYIGWSHSYPNAIDGFLILVISGSEKIVV</sequence>
<feature type="non-terminal residue" evidence="1">
    <location>
        <position position="1"/>
    </location>
</feature>
<name>A0A0K2TP86_LEPSM</name>
<accession>A0A0K2TP86</accession>
<reference evidence="1" key="1">
    <citation type="submission" date="2014-05" db="EMBL/GenBank/DDBJ databases">
        <authorList>
            <person name="Chronopoulou M."/>
        </authorList>
    </citation>
    <scope>NUCLEOTIDE SEQUENCE</scope>
    <source>
        <tissue evidence="1">Whole organism</tissue>
    </source>
</reference>
<dbReference type="OrthoDB" id="6613714at2759"/>
<protein>
    <submittedName>
        <fullName evidence="1">Putative LOC756056 [Strongylocentrotus purpuratus]</fullName>
    </submittedName>
</protein>
<proteinExistence type="predicted"/>
<evidence type="ECO:0000313" key="1">
    <source>
        <dbReference type="EMBL" id="CDW27799.1"/>
    </source>
</evidence>
<organism evidence="1">
    <name type="scientific">Lepeophtheirus salmonis</name>
    <name type="common">Salmon louse</name>
    <name type="synonym">Caligus salmonis</name>
    <dbReference type="NCBI Taxonomy" id="72036"/>
    <lineage>
        <taxon>Eukaryota</taxon>
        <taxon>Metazoa</taxon>
        <taxon>Ecdysozoa</taxon>
        <taxon>Arthropoda</taxon>
        <taxon>Crustacea</taxon>
        <taxon>Multicrustacea</taxon>
        <taxon>Hexanauplia</taxon>
        <taxon>Copepoda</taxon>
        <taxon>Siphonostomatoida</taxon>
        <taxon>Caligidae</taxon>
        <taxon>Lepeophtheirus</taxon>
    </lineage>
</organism>
<dbReference type="EMBL" id="HACA01010438">
    <property type="protein sequence ID" value="CDW27799.1"/>
    <property type="molecule type" value="Transcribed_RNA"/>
</dbReference>
<dbReference type="AlphaFoldDB" id="A0A0K2TP86"/>